<evidence type="ECO:0000256" key="3">
    <source>
        <dbReference type="SAM" id="MobiDB-lite"/>
    </source>
</evidence>
<evidence type="ECO:0000313" key="6">
    <source>
        <dbReference type="Proteomes" id="UP000285860"/>
    </source>
</evidence>
<evidence type="ECO:0000313" key="5">
    <source>
        <dbReference type="EMBL" id="RKK86870.1"/>
    </source>
</evidence>
<dbReference type="VEuPathDB" id="FungiDB:FOC4_g10000248"/>
<protein>
    <recommendedName>
        <fullName evidence="4">Reverse transcriptase domain-containing protein</fullName>
    </recommendedName>
</protein>
<comment type="subcellular location">
    <subcellularLocation>
        <location evidence="1">Mitochondrion</location>
    </subcellularLocation>
</comment>
<gene>
    <name evidence="5" type="ORF">BFJ68_g17107</name>
</gene>
<evidence type="ECO:0000256" key="2">
    <source>
        <dbReference type="ARBA" id="ARBA00023128"/>
    </source>
</evidence>
<dbReference type="PANTHER" id="PTHR19446">
    <property type="entry name" value="REVERSE TRANSCRIPTASES"/>
    <property type="match status" value="1"/>
</dbReference>
<dbReference type="SUPFAM" id="SSF56672">
    <property type="entry name" value="DNA/RNA polymerases"/>
    <property type="match status" value="1"/>
</dbReference>
<evidence type="ECO:0000259" key="4">
    <source>
        <dbReference type="PROSITE" id="PS50878"/>
    </source>
</evidence>
<proteinExistence type="predicted"/>
<dbReference type="Proteomes" id="UP000285860">
    <property type="component" value="Unassembled WGS sequence"/>
</dbReference>
<accession>A0A420P2X1</accession>
<evidence type="ECO:0000256" key="1">
    <source>
        <dbReference type="ARBA" id="ARBA00004173"/>
    </source>
</evidence>
<dbReference type="GO" id="GO:0005739">
    <property type="term" value="C:mitochondrion"/>
    <property type="evidence" value="ECO:0007669"/>
    <property type="project" value="UniProtKB-SubCell"/>
</dbReference>
<dbReference type="InterPro" id="IPR043502">
    <property type="entry name" value="DNA/RNA_pol_sf"/>
</dbReference>
<dbReference type="VEuPathDB" id="FungiDB:FOXG_06548"/>
<dbReference type="PROSITE" id="PS50878">
    <property type="entry name" value="RT_POL"/>
    <property type="match status" value="1"/>
</dbReference>
<comment type="caution">
    <text evidence="5">The sequence shown here is derived from an EMBL/GenBank/DDBJ whole genome shotgun (WGS) entry which is preliminary data.</text>
</comment>
<reference evidence="5 6" key="1">
    <citation type="journal article" date="2018" name="Sci. Rep.">
        <title>Characterisation of pathogen-specific regions and novel effector candidates in Fusarium oxysporum f. sp. cepae.</title>
        <authorList>
            <person name="Armitage A.D."/>
            <person name="Taylor A."/>
            <person name="Sobczyk M.K."/>
            <person name="Baxter L."/>
            <person name="Greenfield B.P."/>
            <person name="Bates H.J."/>
            <person name="Wilson F."/>
            <person name="Jackson A.C."/>
            <person name="Ott S."/>
            <person name="Harrison R.J."/>
            <person name="Clarkson J.P."/>
        </authorList>
    </citation>
    <scope>NUCLEOTIDE SEQUENCE [LARGE SCALE GENOMIC DNA]</scope>
    <source>
        <strain evidence="5 6">Fo_A28</strain>
    </source>
</reference>
<name>A0A420P2X1_FUSOX</name>
<dbReference type="AlphaFoldDB" id="A0A420P2X1"/>
<feature type="domain" description="Reverse transcriptase" evidence="4">
    <location>
        <begin position="233"/>
        <end position="464"/>
    </location>
</feature>
<dbReference type="InterPro" id="IPR000477">
    <property type="entry name" value="RT_dom"/>
</dbReference>
<dbReference type="EMBL" id="MRCY01000428">
    <property type="protein sequence ID" value="RKK86870.1"/>
    <property type="molecule type" value="Genomic_DNA"/>
</dbReference>
<feature type="compositionally biased region" description="Low complexity" evidence="3">
    <location>
        <begin position="101"/>
        <end position="120"/>
    </location>
</feature>
<sequence length="609" mass="66471">MPISSSSSVLVLKSWSKLLAFAKVPIVEKKLQARQAAIFKIAAQKAAEAFLKRPSEKNLLYFLILPRILGLGIQKGDLSTYLRAYPSNIPSLETLESLLSPAQDTPSAQRSPSQRSSFSSLTPAKRAAKVLERGFLGRASRALIDPTPLAADTAENRAILLKKHPIGSKHPFLRKTRPRPGQPITEEAILASIATIGKEKAPGLSGWTRPLLDLVTRNGSPVIAFLRLLADMIRQGTAPGADLLCASRLIGLEKPDKGIRPIAIGDLIYKVAMKAILKTSYRSDMLLPFQLGVNSPGGVEPAICLLEEAIAGPNKADFQFLTSIDLRNAFNSGDRPSIASSVSTFAPTFYRAATWAYNSPSLLVLADGSSIASSKGVRQGDPLGPLLFSLSFRPTLEELARRLPGATLVAYLDDLYILSKDQGALDIAGEVLKKSPYQLNLGKSMEIAIKDLKDQGLKALGTFIGPLQERRSFLEEKLDTLQQAIAALQDLPKQHSLLLLRGSIHLLLRHLLQQLNPEGLSDLWGKADIYIREAVRFLVARSPADLPEEPDPYLLSLPVRDGGLGLPLHEELALGLYHWCRLISSCELVPRMQPPGRLGYCNEPKWVNK</sequence>
<dbReference type="VEuPathDB" id="FungiDB:FOMG_18418"/>
<keyword evidence="2" id="KW-0496">Mitochondrion</keyword>
<dbReference type="VEuPathDB" id="FungiDB:FOC1_g10000743"/>
<feature type="region of interest" description="Disordered" evidence="3">
    <location>
        <begin position="101"/>
        <end position="121"/>
    </location>
</feature>
<dbReference type="Pfam" id="PF00078">
    <property type="entry name" value="RVT_1"/>
    <property type="match status" value="1"/>
</dbReference>
<organism evidence="5 6">
    <name type="scientific">Fusarium oxysporum</name>
    <name type="common">Fusarium vascular wilt</name>
    <dbReference type="NCBI Taxonomy" id="5507"/>
    <lineage>
        <taxon>Eukaryota</taxon>
        <taxon>Fungi</taxon>
        <taxon>Dikarya</taxon>
        <taxon>Ascomycota</taxon>
        <taxon>Pezizomycotina</taxon>
        <taxon>Sordariomycetes</taxon>
        <taxon>Hypocreomycetidae</taxon>
        <taxon>Hypocreales</taxon>
        <taxon>Nectriaceae</taxon>
        <taxon>Fusarium</taxon>
        <taxon>Fusarium oxysporum species complex</taxon>
    </lineage>
</organism>